<evidence type="ECO:0000313" key="2">
    <source>
        <dbReference type="Proteomes" id="UP000193675"/>
    </source>
</evidence>
<accession>A0A1X0ZM62</accession>
<dbReference type="NCBIfam" id="TIGR01563">
    <property type="entry name" value="gp16_SPP1"/>
    <property type="match status" value="1"/>
</dbReference>
<protein>
    <submittedName>
        <fullName evidence="1">Head-tail adaptor protein</fullName>
    </submittedName>
</protein>
<dbReference type="RefSeq" id="WP_084859330.1">
    <property type="nucleotide sequence ID" value="NZ_NBWC01000055.1"/>
</dbReference>
<dbReference type="OrthoDB" id="8640229at2"/>
<reference evidence="1 2" key="1">
    <citation type="submission" date="2017-04" db="EMBL/GenBank/DDBJ databases">
        <title>Presence of VIM-2 positive Pseudomonas species in chickens and their surrounding environment.</title>
        <authorList>
            <person name="Zhang R."/>
        </authorList>
    </citation>
    <scope>NUCLEOTIDE SEQUENCE [LARGE SCALE GENOMIC DNA]</scope>
    <source>
        <strain evidence="1 2">DZ-C18</strain>
    </source>
</reference>
<dbReference type="InterPro" id="IPR038666">
    <property type="entry name" value="SSP1_head-tail_sf"/>
</dbReference>
<dbReference type="Gene3D" id="2.40.10.270">
    <property type="entry name" value="Bacteriophage SPP1 head-tail adaptor protein"/>
    <property type="match status" value="1"/>
</dbReference>
<dbReference type="InterPro" id="IPR008767">
    <property type="entry name" value="Phage_SPP1_head-tail_adaptor"/>
</dbReference>
<dbReference type="EMBL" id="NBWC01000055">
    <property type="protein sequence ID" value="ORL58110.1"/>
    <property type="molecule type" value="Genomic_DNA"/>
</dbReference>
<proteinExistence type="predicted"/>
<comment type="caution">
    <text evidence="1">The sequence shown here is derived from an EMBL/GenBank/DDBJ whole genome shotgun (WGS) entry which is preliminary data.</text>
</comment>
<gene>
    <name evidence="1" type="ORF">B7H17_26310</name>
</gene>
<dbReference type="Proteomes" id="UP000193675">
    <property type="component" value="Unassembled WGS sequence"/>
</dbReference>
<evidence type="ECO:0000313" key="1">
    <source>
        <dbReference type="EMBL" id="ORL58110.1"/>
    </source>
</evidence>
<dbReference type="AlphaFoldDB" id="A0A1X0ZM62"/>
<sequence length="118" mass="13120">MPISSGDLRHRVDIQRRQQVQDPMTGEIIETWVTLWHAVPAKIADASFRELIAAQAVQSKLSARVTIRYREGLDATMRIVGLCKCHQGRIFNPAGWSHDLDSGVEYLTASCSEGVNEG</sequence>
<name>A0A1X0ZM62_PSEPU</name>
<organism evidence="1 2">
    <name type="scientific">Pseudomonas putida</name>
    <name type="common">Arthrobacter siderocapsulatus</name>
    <dbReference type="NCBI Taxonomy" id="303"/>
    <lineage>
        <taxon>Bacteria</taxon>
        <taxon>Pseudomonadati</taxon>
        <taxon>Pseudomonadota</taxon>
        <taxon>Gammaproteobacteria</taxon>
        <taxon>Pseudomonadales</taxon>
        <taxon>Pseudomonadaceae</taxon>
        <taxon>Pseudomonas</taxon>
    </lineage>
</organism>
<dbReference type="Pfam" id="PF05521">
    <property type="entry name" value="Phage_HCP"/>
    <property type="match status" value="1"/>
</dbReference>